<keyword evidence="6 12" id="KW-0068">Autocatalytic cleavage</keyword>
<organism evidence="16">
    <name type="scientific">Veillonella ratti</name>
    <dbReference type="NCBI Taxonomy" id="103892"/>
    <lineage>
        <taxon>Bacteria</taxon>
        <taxon>Bacillati</taxon>
        <taxon>Bacillota</taxon>
        <taxon>Negativicutes</taxon>
        <taxon>Veillonellales</taxon>
        <taxon>Veillonellaceae</taxon>
        <taxon>Veillonella</taxon>
    </lineage>
</organism>
<evidence type="ECO:0000259" key="15">
    <source>
        <dbReference type="Pfam" id="PF01726"/>
    </source>
</evidence>
<dbReference type="InterPro" id="IPR006197">
    <property type="entry name" value="Peptidase_S24_LexA"/>
</dbReference>
<protein>
    <recommendedName>
        <fullName evidence="12">LexA repressor</fullName>
        <ecNumber evidence="12">3.4.21.88</ecNumber>
    </recommendedName>
</protein>
<evidence type="ECO:0000313" key="16">
    <source>
        <dbReference type="EMBL" id="VYU21861.1"/>
    </source>
</evidence>
<keyword evidence="11 12" id="KW-0742">SOS response</keyword>
<dbReference type="PANTHER" id="PTHR33516">
    <property type="entry name" value="LEXA REPRESSOR"/>
    <property type="match status" value="1"/>
</dbReference>
<dbReference type="GO" id="GO:0009432">
    <property type="term" value="P:SOS response"/>
    <property type="evidence" value="ECO:0007669"/>
    <property type="project" value="UniProtKB-UniRule"/>
</dbReference>
<keyword evidence="2 12" id="KW-0678">Repressor</keyword>
<keyword evidence="8 12" id="KW-0238">DNA-binding</keyword>
<evidence type="ECO:0000259" key="14">
    <source>
        <dbReference type="Pfam" id="PF00717"/>
    </source>
</evidence>
<evidence type="ECO:0000256" key="10">
    <source>
        <dbReference type="ARBA" id="ARBA00023204"/>
    </source>
</evidence>
<comment type="subunit">
    <text evidence="12">Homodimer.</text>
</comment>
<evidence type="ECO:0000256" key="6">
    <source>
        <dbReference type="ARBA" id="ARBA00022813"/>
    </source>
</evidence>
<evidence type="ECO:0000256" key="12">
    <source>
        <dbReference type="HAMAP-Rule" id="MF_00015"/>
    </source>
</evidence>
<evidence type="ECO:0000256" key="11">
    <source>
        <dbReference type="ARBA" id="ARBA00023236"/>
    </source>
</evidence>
<evidence type="ECO:0000256" key="4">
    <source>
        <dbReference type="ARBA" id="ARBA00022763"/>
    </source>
</evidence>
<dbReference type="Pfam" id="PF00717">
    <property type="entry name" value="Peptidase_S24"/>
    <property type="match status" value="1"/>
</dbReference>
<dbReference type="OrthoDB" id="9802364at2"/>
<evidence type="ECO:0000256" key="13">
    <source>
        <dbReference type="RuleBase" id="RU003991"/>
    </source>
</evidence>
<keyword evidence="9 12" id="KW-0804">Transcription</keyword>
<dbReference type="InterPro" id="IPR036388">
    <property type="entry name" value="WH-like_DNA-bd_sf"/>
</dbReference>
<keyword evidence="7 12" id="KW-0805">Transcription regulation</keyword>
<dbReference type="GO" id="GO:0045892">
    <property type="term" value="P:negative regulation of DNA-templated transcription"/>
    <property type="evidence" value="ECO:0007669"/>
    <property type="project" value="UniProtKB-UniRule"/>
</dbReference>
<dbReference type="InterPro" id="IPR036390">
    <property type="entry name" value="WH_DNA-bd_sf"/>
</dbReference>
<dbReference type="InterPro" id="IPR036286">
    <property type="entry name" value="LexA/Signal_pep-like_sf"/>
</dbReference>
<dbReference type="PRINTS" id="PR00726">
    <property type="entry name" value="LEXASERPTASE"/>
</dbReference>
<comment type="catalytic activity">
    <reaction evidence="12">
        <text>Hydrolysis of Ala-|-Gly bond in repressor LexA.</text>
        <dbReference type="EC" id="3.4.21.88"/>
    </reaction>
</comment>
<dbReference type="FunFam" id="2.10.109.10:FF:000001">
    <property type="entry name" value="LexA repressor"/>
    <property type="match status" value="1"/>
</dbReference>
<dbReference type="HAMAP" id="MF_00015">
    <property type="entry name" value="LexA"/>
    <property type="match status" value="1"/>
</dbReference>
<dbReference type="Pfam" id="PF01726">
    <property type="entry name" value="LexA_DNA_bind"/>
    <property type="match status" value="1"/>
</dbReference>
<keyword evidence="10 12" id="KW-0234">DNA repair</keyword>
<dbReference type="GO" id="GO:0006281">
    <property type="term" value="P:DNA repair"/>
    <property type="evidence" value="ECO:0007669"/>
    <property type="project" value="UniProtKB-UniRule"/>
</dbReference>
<accession>A0A6N3D514</accession>
<dbReference type="EMBL" id="CACRUX010000054">
    <property type="protein sequence ID" value="VYU21861.1"/>
    <property type="molecule type" value="Genomic_DNA"/>
</dbReference>
<dbReference type="InterPro" id="IPR039418">
    <property type="entry name" value="LexA-like"/>
</dbReference>
<name>A0A6N3D514_9FIRM</name>
<feature type="active site" description="For autocatalytic cleavage activity" evidence="12">
    <location>
        <position position="187"/>
    </location>
</feature>
<comment type="similarity">
    <text evidence="1 12 13">Belongs to the peptidase S24 family.</text>
</comment>
<keyword evidence="5 12" id="KW-0378">Hydrolase</keyword>
<evidence type="ECO:0000256" key="5">
    <source>
        <dbReference type="ARBA" id="ARBA00022801"/>
    </source>
</evidence>
<dbReference type="GO" id="GO:0006508">
    <property type="term" value="P:proteolysis"/>
    <property type="evidence" value="ECO:0007669"/>
    <property type="project" value="InterPro"/>
</dbReference>
<dbReference type="Gene3D" id="1.10.10.10">
    <property type="entry name" value="Winged helix-like DNA-binding domain superfamily/Winged helix DNA-binding domain"/>
    <property type="match status" value="1"/>
</dbReference>
<dbReference type="PANTHER" id="PTHR33516:SF2">
    <property type="entry name" value="LEXA REPRESSOR-RELATED"/>
    <property type="match status" value="1"/>
</dbReference>
<evidence type="ECO:0000256" key="9">
    <source>
        <dbReference type="ARBA" id="ARBA00023163"/>
    </source>
</evidence>
<dbReference type="SUPFAM" id="SSF46785">
    <property type="entry name" value="Winged helix' DNA-binding domain"/>
    <property type="match status" value="1"/>
</dbReference>
<dbReference type="EC" id="3.4.21.88" evidence="12"/>
<dbReference type="GO" id="GO:0006260">
    <property type="term" value="P:DNA replication"/>
    <property type="evidence" value="ECO:0007669"/>
    <property type="project" value="UniProtKB-UniRule"/>
</dbReference>
<comment type="function">
    <text evidence="12">Represses a number of genes involved in the response to DNA damage (SOS response), including recA and lexA. In the presence of single-stranded DNA, RecA interacts with LexA causing an autocatalytic cleavage which disrupts the DNA-binding part of LexA, leading to derepression of the SOS regulon and eventually DNA repair.</text>
</comment>
<dbReference type="GO" id="GO:0003677">
    <property type="term" value="F:DNA binding"/>
    <property type="evidence" value="ECO:0007669"/>
    <property type="project" value="UniProtKB-UniRule"/>
</dbReference>
<dbReference type="GO" id="GO:0004252">
    <property type="term" value="F:serine-type endopeptidase activity"/>
    <property type="evidence" value="ECO:0007669"/>
    <property type="project" value="UniProtKB-UniRule"/>
</dbReference>
<dbReference type="CDD" id="cd06529">
    <property type="entry name" value="S24_LexA-like"/>
    <property type="match status" value="1"/>
</dbReference>
<dbReference type="InterPro" id="IPR006200">
    <property type="entry name" value="LexA"/>
</dbReference>
<dbReference type="GeneID" id="91963259"/>
<evidence type="ECO:0000256" key="8">
    <source>
        <dbReference type="ARBA" id="ARBA00023125"/>
    </source>
</evidence>
<dbReference type="NCBIfam" id="TIGR00498">
    <property type="entry name" value="lexA"/>
    <property type="match status" value="1"/>
</dbReference>
<gene>
    <name evidence="12 16" type="primary">lexA</name>
    <name evidence="16" type="ORF">VRLFYP33_01473</name>
</gene>
<evidence type="ECO:0000256" key="1">
    <source>
        <dbReference type="ARBA" id="ARBA00007484"/>
    </source>
</evidence>
<evidence type="ECO:0000256" key="2">
    <source>
        <dbReference type="ARBA" id="ARBA00022491"/>
    </source>
</evidence>
<proteinExistence type="inferred from homology"/>
<evidence type="ECO:0000256" key="7">
    <source>
        <dbReference type="ARBA" id="ARBA00023015"/>
    </source>
</evidence>
<feature type="active site" description="For autocatalytic cleavage activity" evidence="12">
    <location>
        <position position="150"/>
    </location>
</feature>
<dbReference type="InterPro" id="IPR015927">
    <property type="entry name" value="Peptidase_S24_S26A/B/C"/>
</dbReference>
<feature type="site" description="Cleavage; by autolysis" evidence="12">
    <location>
        <begin position="115"/>
        <end position="116"/>
    </location>
</feature>
<reference evidence="16" key="1">
    <citation type="submission" date="2019-11" db="EMBL/GenBank/DDBJ databases">
        <authorList>
            <person name="Feng L."/>
        </authorList>
    </citation>
    <scope>NUCLEOTIDE SEQUENCE</scope>
    <source>
        <strain evidence="16">VrattiLFYP33</strain>
    </source>
</reference>
<keyword evidence="3 12" id="KW-0235">DNA replication</keyword>
<keyword evidence="4 12" id="KW-0227">DNA damage</keyword>
<dbReference type="SUPFAM" id="SSF51306">
    <property type="entry name" value="LexA/Signal peptidase"/>
    <property type="match status" value="1"/>
</dbReference>
<feature type="domain" description="Peptidase S24/S26A/S26B/S26C" evidence="14">
    <location>
        <begin position="108"/>
        <end position="220"/>
    </location>
</feature>
<dbReference type="InterPro" id="IPR006199">
    <property type="entry name" value="LexA_DNA-bd_dom"/>
</dbReference>
<sequence>MRRPATDINSKQKKILDYITMCLETKFRCPSVREICEYMGLSSTSTVQSHLNTLERFGYITRDVNKNRSITVVGLKPKMAPKVEVSADKQVTSSETFEMLQARLRNVPLIGTVQAGTPVTAIQNQEATIPLPLSLIGNSECFLLRVRGESMRDIGMYEGDLLIVRNQQTANNGDIVVARIDDEATVKRFYREANRIRLQPENSEFEPIYTDSCTIEGKVIGLIRDHI</sequence>
<feature type="domain" description="LexA repressor DNA-binding" evidence="15">
    <location>
        <begin position="8"/>
        <end position="68"/>
    </location>
</feature>
<dbReference type="AlphaFoldDB" id="A0A6N3D514"/>
<evidence type="ECO:0000256" key="3">
    <source>
        <dbReference type="ARBA" id="ARBA00022705"/>
    </source>
</evidence>
<feature type="DNA-binding region" description="H-T-H motif" evidence="12">
    <location>
        <begin position="32"/>
        <end position="52"/>
    </location>
</feature>
<dbReference type="RefSeq" id="WP_021841831.1">
    <property type="nucleotide sequence ID" value="NZ_CACRUX010000054.1"/>
</dbReference>
<dbReference type="InterPro" id="IPR050077">
    <property type="entry name" value="LexA_repressor"/>
</dbReference>
<dbReference type="Gene3D" id="2.10.109.10">
    <property type="entry name" value="Umud Fragment, subunit A"/>
    <property type="match status" value="1"/>
</dbReference>